<sequence>MTATNQLGEAPIRTLFFQNYGPAIISLLSSIVHQVINGIILGQQIGRDGLAAVGLYGPVVIILVALSLPVMIGGGVLIGKSIGAGDFKQVQQVFQFATTLVMVFGSCIAITAPFSAVPLARVLAGAANVTLVHNTADYAFWQLLSLPFFFLGMIWGNFVRANNAPTVSRNASILAAGVNIILDLILIVGFGLGVKGASIATSVALATGATYLFVFILKGNTHLSFSSFRFTLKLPQWKQFIKIGLPSFASEIAFSCGLLLINQSLIHFGATAVAAFGLVNYLSFLLIRPFTAAMIAALPIISFNIGAKQPQRVLETLRFSLGFTLLLGIVVTAIGLLLSDQLIVLFSGDKNMAYRKIANQAMGLYFLLFIAAGPNYLLAAFFQSTGKTIIALFINLLKGFLLVAPALLILPEHLGLPGIWLSRSLAEILTLIIVAAYTMYHKDRYYAASAIVPNT</sequence>
<dbReference type="InterPro" id="IPR002528">
    <property type="entry name" value="MATE_fam"/>
</dbReference>
<evidence type="ECO:0000256" key="4">
    <source>
        <dbReference type="ARBA" id="ARBA00022692"/>
    </source>
</evidence>
<feature type="transmembrane region" description="Helical" evidence="7">
    <location>
        <begin position="171"/>
        <end position="193"/>
    </location>
</feature>
<evidence type="ECO:0000256" key="7">
    <source>
        <dbReference type="SAM" id="Phobius"/>
    </source>
</evidence>
<feature type="transmembrane region" description="Helical" evidence="7">
    <location>
        <begin position="99"/>
        <end position="119"/>
    </location>
</feature>
<evidence type="ECO:0000256" key="3">
    <source>
        <dbReference type="ARBA" id="ARBA00022475"/>
    </source>
</evidence>
<dbReference type="AlphaFoldDB" id="A0A9E8SQF9"/>
<dbReference type="KEGG" id="dpf:ON006_03295"/>
<evidence type="ECO:0000256" key="1">
    <source>
        <dbReference type="ARBA" id="ARBA00004651"/>
    </source>
</evidence>
<feature type="transmembrane region" description="Helical" evidence="7">
    <location>
        <begin position="199"/>
        <end position="219"/>
    </location>
</feature>
<dbReference type="PIRSF" id="PIRSF006603">
    <property type="entry name" value="DinF"/>
    <property type="match status" value="1"/>
</dbReference>
<dbReference type="InterPro" id="IPR051327">
    <property type="entry name" value="MATE_MepA_subfamily"/>
</dbReference>
<proteinExistence type="predicted"/>
<feature type="transmembrane region" description="Helical" evidence="7">
    <location>
        <begin position="389"/>
        <end position="408"/>
    </location>
</feature>
<dbReference type="RefSeq" id="WP_244823884.1">
    <property type="nucleotide sequence ID" value="NZ_CP112998.1"/>
</dbReference>
<dbReference type="PANTHER" id="PTHR43823:SF3">
    <property type="entry name" value="MULTIDRUG EXPORT PROTEIN MEPA"/>
    <property type="match status" value="1"/>
</dbReference>
<keyword evidence="3" id="KW-1003">Cell membrane</keyword>
<evidence type="ECO:0000256" key="6">
    <source>
        <dbReference type="ARBA" id="ARBA00023136"/>
    </source>
</evidence>
<keyword evidence="4 7" id="KW-0812">Transmembrane</keyword>
<dbReference type="GO" id="GO:0005886">
    <property type="term" value="C:plasma membrane"/>
    <property type="evidence" value="ECO:0007669"/>
    <property type="project" value="UniProtKB-SubCell"/>
</dbReference>
<organism evidence="8 9">
    <name type="scientific">Dyadobacter pollutisoli</name>
    <dbReference type="NCBI Taxonomy" id="2910158"/>
    <lineage>
        <taxon>Bacteria</taxon>
        <taxon>Pseudomonadati</taxon>
        <taxon>Bacteroidota</taxon>
        <taxon>Cytophagia</taxon>
        <taxon>Cytophagales</taxon>
        <taxon>Spirosomataceae</taxon>
        <taxon>Dyadobacter</taxon>
    </lineage>
</organism>
<feature type="transmembrane region" description="Helical" evidence="7">
    <location>
        <begin position="319"/>
        <end position="344"/>
    </location>
</feature>
<dbReference type="EMBL" id="CP112998">
    <property type="protein sequence ID" value="WAC12992.1"/>
    <property type="molecule type" value="Genomic_DNA"/>
</dbReference>
<comment type="subcellular location">
    <subcellularLocation>
        <location evidence="1">Cell membrane</location>
        <topology evidence="1">Multi-pass membrane protein</topology>
    </subcellularLocation>
</comment>
<keyword evidence="9" id="KW-1185">Reference proteome</keyword>
<name>A0A9E8SQF9_9BACT</name>
<evidence type="ECO:0000313" key="8">
    <source>
        <dbReference type="EMBL" id="WAC12992.1"/>
    </source>
</evidence>
<dbReference type="Pfam" id="PF01554">
    <property type="entry name" value="MatE"/>
    <property type="match status" value="2"/>
</dbReference>
<feature type="transmembrane region" description="Helical" evidence="7">
    <location>
        <begin position="364"/>
        <end position="382"/>
    </location>
</feature>
<feature type="transmembrane region" description="Helical" evidence="7">
    <location>
        <begin position="53"/>
        <end position="78"/>
    </location>
</feature>
<protein>
    <submittedName>
        <fullName evidence="8">MATE family efflux transporter</fullName>
    </submittedName>
</protein>
<feature type="transmembrane region" description="Helical" evidence="7">
    <location>
        <begin position="281"/>
        <end position="307"/>
    </location>
</feature>
<evidence type="ECO:0000256" key="5">
    <source>
        <dbReference type="ARBA" id="ARBA00022989"/>
    </source>
</evidence>
<keyword evidence="6 7" id="KW-0472">Membrane</keyword>
<feature type="transmembrane region" description="Helical" evidence="7">
    <location>
        <begin position="420"/>
        <end position="440"/>
    </location>
</feature>
<dbReference type="PANTHER" id="PTHR43823">
    <property type="entry name" value="SPORULATION PROTEIN YKVU"/>
    <property type="match status" value="1"/>
</dbReference>
<reference evidence="8" key="1">
    <citation type="submission" date="2022-11" db="EMBL/GenBank/DDBJ databases">
        <title>Dyadobacter pollutisoli sp. nov., isolated from plastic dumped soil.</title>
        <authorList>
            <person name="Kim J.M."/>
            <person name="Kim K.R."/>
            <person name="Lee J.K."/>
            <person name="Hao L."/>
            <person name="Jeon C.O."/>
        </authorList>
    </citation>
    <scope>NUCLEOTIDE SEQUENCE</scope>
    <source>
        <strain evidence="8">U1</strain>
    </source>
</reference>
<feature type="transmembrane region" description="Helical" evidence="7">
    <location>
        <begin position="139"/>
        <end position="159"/>
    </location>
</feature>
<keyword evidence="5 7" id="KW-1133">Transmembrane helix</keyword>
<dbReference type="InterPro" id="IPR048279">
    <property type="entry name" value="MdtK-like"/>
</dbReference>
<dbReference type="Proteomes" id="UP001164653">
    <property type="component" value="Chromosome"/>
</dbReference>
<dbReference type="GO" id="GO:0015297">
    <property type="term" value="F:antiporter activity"/>
    <property type="evidence" value="ECO:0007669"/>
    <property type="project" value="InterPro"/>
</dbReference>
<dbReference type="GO" id="GO:0042910">
    <property type="term" value="F:xenobiotic transmembrane transporter activity"/>
    <property type="evidence" value="ECO:0007669"/>
    <property type="project" value="InterPro"/>
</dbReference>
<evidence type="ECO:0000256" key="2">
    <source>
        <dbReference type="ARBA" id="ARBA00022448"/>
    </source>
</evidence>
<feature type="transmembrane region" description="Helical" evidence="7">
    <location>
        <begin position="20"/>
        <end position="41"/>
    </location>
</feature>
<evidence type="ECO:0000313" key="9">
    <source>
        <dbReference type="Proteomes" id="UP001164653"/>
    </source>
</evidence>
<keyword evidence="2" id="KW-0813">Transport</keyword>
<gene>
    <name evidence="8" type="ORF">ON006_03295</name>
</gene>
<accession>A0A9E8SQF9</accession>